<feature type="transmembrane region" description="Helical" evidence="9">
    <location>
        <begin position="411"/>
        <end position="434"/>
    </location>
</feature>
<dbReference type="GO" id="GO:0051033">
    <property type="term" value="F:RNA transmembrane transporter activity"/>
    <property type="evidence" value="ECO:0007669"/>
    <property type="project" value="TreeGrafter"/>
</dbReference>
<dbReference type="GO" id="GO:0003725">
    <property type="term" value="F:double-stranded RNA binding"/>
    <property type="evidence" value="ECO:0007669"/>
    <property type="project" value="TreeGrafter"/>
</dbReference>
<dbReference type="PANTHER" id="PTHR12185">
    <property type="entry name" value="SID1 TRANSMEMBRANE FAMILY MEMEBER"/>
    <property type="match status" value="1"/>
</dbReference>
<keyword evidence="6 9" id="KW-0472">Membrane</keyword>
<keyword evidence="7" id="KW-0325">Glycoprotein</keyword>
<organism evidence="10 11">
    <name type="scientific">Mugilogobius chulae</name>
    <name type="common">yellowstripe goby</name>
    <dbReference type="NCBI Taxonomy" id="88201"/>
    <lineage>
        <taxon>Eukaryota</taxon>
        <taxon>Metazoa</taxon>
        <taxon>Chordata</taxon>
        <taxon>Craniata</taxon>
        <taxon>Vertebrata</taxon>
        <taxon>Euteleostomi</taxon>
        <taxon>Actinopterygii</taxon>
        <taxon>Neopterygii</taxon>
        <taxon>Teleostei</taxon>
        <taxon>Neoteleostei</taxon>
        <taxon>Acanthomorphata</taxon>
        <taxon>Gobiaria</taxon>
        <taxon>Gobiiformes</taxon>
        <taxon>Gobioidei</taxon>
        <taxon>Gobiidae</taxon>
        <taxon>Gobionellinae</taxon>
        <taxon>Mugilogobius</taxon>
    </lineage>
</organism>
<dbReference type="PANTHER" id="PTHR12185:SF16">
    <property type="entry name" value="SID1 TRANSMEMBRANE FAMILY MEMBER 2"/>
    <property type="match status" value="1"/>
</dbReference>
<name>A0AAW0Q6P9_9GOBI</name>
<keyword evidence="5 9" id="KW-1133">Transmembrane helix</keyword>
<dbReference type="InterPro" id="IPR025958">
    <property type="entry name" value="SID1_TM_fam"/>
</dbReference>
<keyword evidence="3 9" id="KW-0812">Transmembrane</keyword>
<dbReference type="GO" id="GO:0005886">
    <property type="term" value="C:plasma membrane"/>
    <property type="evidence" value="ECO:0007669"/>
    <property type="project" value="TreeGrafter"/>
</dbReference>
<feature type="region of interest" description="Disordered" evidence="8">
    <location>
        <begin position="89"/>
        <end position="118"/>
    </location>
</feature>
<feature type="transmembrane region" description="Helical" evidence="9">
    <location>
        <begin position="482"/>
        <end position="501"/>
    </location>
</feature>
<evidence type="ECO:0000256" key="3">
    <source>
        <dbReference type="ARBA" id="ARBA00022692"/>
    </source>
</evidence>
<dbReference type="Proteomes" id="UP001460270">
    <property type="component" value="Unassembled WGS sequence"/>
</dbReference>
<keyword evidence="4" id="KW-0732">Signal</keyword>
<dbReference type="AlphaFoldDB" id="A0AAW0Q6P9"/>
<dbReference type="Pfam" id="PF13965">
    <property type="entry name" value="SID-1_RNA_chan"/>
    <property type="match status" value="2"/>
</dbReference>
<accession>A0AAW0Q6P9</accession>
<comment type="similarity">
    <text evidence="2">Belongs to the SID1 family.</text>
</comment>
<evidence type="ECO:0000256" key="2">
    <source>
        <dbReference type="ARBA" id="ARBA00006618"/>
    </source>
</evidence>
<feature type="transmembrane region" description="Helical" evidence="9">
    <location>
        <begin position="587"/>
        <end position="606"/>
    </location>
</feature>
<evidence type="ECO:0000256" key="7">
    <source>
        <dbReference type="ARBA" id="ARBA00023180"/>
    </source>
</evidence>
<reference evidence="11" key="1">
    <citation type="submission" date="2024-04" db="EMBL/GenBank/DDBJ databases">
        <title>Salinicola lusitanus LLJ914,a marine bacterium isolated from the Okinawa Trough.</title>
        <authorList>
            <person name="Li J."/>
        </authorList>
    </citation>
    <scope>NUCLEOTIDE SEQUENCE [LARGE SCALE GENOMIC DNA]</scope>
</reference>
<keyword evidence="11" id="KW-1185">Reference proteome</keyword>
<comment type="caution">
    <text evidence="10">The sequence shown here is derived from an EMBL/GenBank/DDBJ whole genome shotgun (WGS) entry which is preliminary data.</text>
</comment>
<evidence type="ECO:0000256" key="6">
    <source>
        <dbReference type="ARBA" id="ARBA00023136"/>
    </source>
</evidence>
<evidence type="ECO:0000313" key="11">
    <source>
        <dbReference type="Proteomes" id="UP001460270"/>
    </source>
</evidence>
<evidence type="ECO:0008006" key="12">
    <source>
        <dbReference type="Google" id="ProtNLM"/>
    </source>
</evidence>
<evidence type="ECO:0000256" key="1">
    <source>
        <dbReference type="ARBA" id="ARBA00004141"/>
    </source>
</evidence>
<evidence type="ECO:0000256" key="8">
    <source>
        <dbReference type="SAM" id="MobiDB-lite"/>
    </source>
</evidence>
<comment type="subcellular location">
    <subcellularLocation>
        <location evidence="1">Membrane</location>
        <topology evidence="1">Multi-pass membrane protein</topology>
    </subcellularLocation>
</comment>
<feature type="compositionally biased region" description="Polar residues" evidence="8">
    <location>
        <begin position="105"/>
        <end position="118"/>
    </location>
</feature>
<gene>
    <name evidence="10" type="ORF">WMY93_000131</name>
</gene>
<feature type="transmembrane region" description="Helical" evidence="9">
    <location>
        <begin position="329"/>
        <end position="348"/>
    </location>
</feature>
<feature type="region of interest" description="Disordered" evidence="8">
    <location>
        <begin position="159"/>
        <end position="180"/>
    </location>
</feature>
<evidence type="ECO:0000256" key="9">
    <source>
        <dbReference type="SAM" id="Phobius"/>
    </source>
</evidence>
<feature type="transmembrane region" description="Helical" evidence="9">
    <location>
        <begin position="507"/>
        <end position="528"/>
    </location>
</feature>
<feature type="transmembrane region" description="Helical" evidence="9">
    <location>
        <begin position="272"/>
        <end position="297"/>
    </location>
</feature>
<proteinExistence type="inferred from homology"/>
<sequence length="621" mass="70318">MTRVKKQNHSRVSTRVVTPPIAAEYVCVPRARLWLITANADHTVQICPRTWGADGNVSLALQREHEDGPEAKLTGRGTVLGPHLEILTPSETRGEKASKPEAVNMETSTSPQGQVTDQVNGEEKLPGLRPILEPGLGWMFTHELLVARLCPRGQARLKERCGRSPVDSTPSQRDRVRSSVTQEELGVEPLLLHMELKRLKYLFQKSPGCPHVLNTCEVFRTCPIGWRAWDDPGHDGGTCFCSDLETPVNDREKYLFVSDLAKMEKSVLNNAFIAYLWNIVTIAVFYGLPVFQLVVAYQHVAHVTGNQDICYSNFLCAHPVGPFSSFNNILSNLGYVLLGLIFLLIVFMRELKHKRALENDDTNAQERGIPKHFGVYYAMGTALMMEGVLSACYHVCPNYENFSSVAEDGSIAFWIVFTFFHLGAALALSLQIYYAGRWSLVDFKTSSLFQIRMLLFNDLSHIFFTAWENLRSCSRPMYPDRMVLLVLVNLVNVIIAIFGLVTRPSNFDTYLLGIAIANLLLYLAWYIILKGINILTLLLILFTGVVWGFALYFFKQHLTTWRSVTPAESREHNKECILWSFFDDHDIWHFLSSIAMFGSFLIILTLDDDLDSVDRNKIHVF</sequence>
<evidence type="ECO:0000256" key="5">
    <source>
        <dbReference type="ARBA" id="ARBA00022989"/>
    </source>
</evidence>
<evidence type="ECO:0000313" key="10">
    <source>
        <dbReference type="EMBL" id="KAK7944403.1"/>
    </source>
</evidence>
<feature type="transmembrane region" description="Helical" evidence="9">
    <location>
        <begin position="535"/>
        <end position="554"/>
    </location>
</feature>
<evidence type="ECO:0000256" key="4">
    <source>
        <dbReference type="ARBA" id="ARBA00022729"/>
    </source>
</evidence>
<protein>
    <recommendedName>
        <fullName evidence="12">SID1 transmembrane family member 1</fullName>
    </recommendedName>
</protein>
<dbReference type="EMBL" id="JBBPFD010000001">
    <property type="protein sequence ID" value="KAK7944403.1"/>
    <property type="molecule type" value="Genomic_DNA"/>
</dbReference>
<dbReference type="GO" id="GO:0005764">
    <property type="term" value="C:lysosome"/>
    <property type="evidence" value="ECO:0007669"/>
    <property type="project" value="TreeGrafter"/>
</dbReference>